<evidence type="ECO:0000256" key="3">
    <source>
        <dbReference type="ARBA" id="ARBA00023004"/>
    </source>
</evidence>
<comment type="caution">
    <text evidence="6">The sequence shown here is derived from an EMBL/GenBank/DDBJ whole genome shotgun (WGS) entry which is preliminary data.</text>
</comment>
<accession>A0ABT1I608</accession>
<dbReference type="SUPFAM" id="SSF51197">
    <property type="entry name" value="Clavaminate synthase-like"/>
    <property type="match status" value="1"/>
</dbReference>
<organism evidence="6 7">
    <name type="scientific">Actinokineospora diospyrosa</name>
    <dbReference type="NCBI Taxonomy" id="103728"/>
    <lineage>
        <taxon>Bacteria</taxon>
        <taxon>Bacillati</taxon>
        <taxon>Actinomycetota</taxon>
        <taxon>Actinomycetes</taxon>
        <taxon>Pseudonocardiales</taxon>
        <taxon>Pseudonocardiaceae</taxon>
        <taxon>Actinokineospora</taxon>
    </lineage>
</organism>
<dbReference type="InterPro" id="IPR050411">
    <property type="entry name" value="AlphaKG_dependent_hydroxylases"/>
</dbReference>
<feature type="domain" description="TauD/TfdA-like" evidence="5">
    <location>
        <begin position="21"/>
        <end position="301"/>
    </location>
</feature>
<gene>
    <name evidence="6" type="ORF">LV75_000493</name>
</gene>
<evidence type="ECO:0000256" key="4">
    <source>
        <dbReference type="ARBA" id="ARBA00023194"/>
    </source>
</evidence>
<sequence length="302" mass="33055">MPDLLRHGGTTLALYEVDTLPHVETALAQHGAVLVRGLGITSPDGFGSVVRTFGEPATSYRGGNTPRDVVASGVFTSTEYPPRYPISQHNELSYAQQWPDRLFFACLVSAESGGATPVCDGRALLADLDPVVQQRFIDLGVEYRQHLHGGFGFGKSWQDTFETADRAVVERFLTASDAEFSWTADGDLRVSQRRPATRVHPRTGEQVWFNQAEQWHVSNLPGEDADLLLEAVGGTDNLPHNAYYGNGDAISAADLAAVRETTRRHTLAVPWQAGDLLIVDNMLVQHGREAYTGDRRVLVGMV</sequence>
<keyword evidence="7" id="KW-1185">Reference proteome</keyword>
<evidence type="ECO:0000313" key="6">
    <source>
        <dbReference type="EMBL" id="MCP2268011.1"/>
    </source>
</evidence>
<dbReference type="Pfam" id="PF02668">
    <property type="entry name" value="TauD"/>
    <property type="match status" value="1"/>
</dbReference>
<evidence type="ECO:0000259" key="5">
    <source>
        <dbReference type="Pfam" id="PF02668"/>
    </source>
</evidence>
<evidence type="ECO:0000256" key="1">
    <source>
        <dbReference type="ARBA" id="ARBA00001954"/>
    </source>
</evidence>
<name>A0ABT1I608_9PSEU</name>
<reference evidence="6 7" key="1">
    <citation type="submission" date="2022-06" db="EMBL/GenBank/DDBJ databases">
        <title>Genomic Encyclopedia of Archaeal and Bacterial Type Strains, Phase II (KMG-II): from individual species to whole genera.</title>
        <authorList>
            <person name="Goeker M."/>
        </authorList>
    </citation>
    <scope>NUCLEOTIDE SEQUENCE [LARGE SCALE GENOMIC DNA]</scope>
    <source>
        <strain evidence="6 7">DSM 44255</strain>
    </source>
</reference>
<dbReference type="PANTHER" id="PTHR10696:SF56">
    <property type="entry name" value="TAUD_TFDA-LIKE DOMAIN-CONTAINING PROTEIN"/>
    <property type="match status" value="1"/>
</dbReference>
<dbReference type="PANTHER" id="PTHR10696">
    <property type="entry name" value="GAMMA-BUTYROBETAINE HYDROXYLASE-RELATED"/>
    <property type="match status" value="1"/>
</dbReference>
<dbReference type="GO" id="GO:0051213">
    <property type="term" value="F:dioxygenase activity"/>
    <property type="evidence" value="ECO:0007669"/>
    <property type="project" value="UniProtKB-KW"/>
</dbReference>
<dbReference type="InterPro" id="IPR042098">
    <property type="entry name" value="TauD-like_sf"/>
</dbReference>
<proteinExistence type="predicted"/>
<dbReference type="Proteomes" id="UP001205185">
    <property type="component" value="Unassembled WGS sequence"/>
</dbReference>
<dbReference type="Gene3D" id="3.60.130.10">
    <property type="entry name" value="Clavaminate synthase-like"/>
    <property type="match status" value="1"/>
</dbReference>
<keyword evidence="4" id="KW-0045">Antibiotic biosynthesis</keyword>
<keyword evidence="2" id="KW-0560">Oxidoreductase</keyword>
<dbReference type="RefSeq" id="WP_253884935.1">
    <property type="nucleotide sequence ID" value="NZ_BAAAVB010000026.1"/>
</dbReference>
<dbReference type="EMBL" id="JAMTCO010000001">
    <property type="protein sequence ID" value="MCP2268011.1"/>
    <property type="molecule type" value="Genomic_DNA"/>
</dbReference>
<protein>
    <submittedName>
        <fullName evidence="6">Taurine dioxygenase, alpha-ketoglutarate-dependent</fullName>
    </submittedName>
</protein>
<keyword evidence="6" id="KW-0223">Dioxygenase</keyword>
<keyword evidence="3" id="KW-0408">Iron</keyword>
<comment type="cofactor">
    <cofactor evidence="1">
        <name>Fe(2+)</name>
        <dbReference type="ChEBI" id="CHEBI:29033"/>
    </cofactor>
</comment>
<evidence type="ECO:0000313" key="7">
    <source>
        <dbReference type="Proteomes" id="UP001205185"/>
    </source>
</evidence>
<evidence type="ECO:0000256" key="2">
    <source>
        <dbReference type="ARBA" id="ARBA00023002"/>
    </source>
</evidence>
<dbReference type="InterPro" id="IPR003819">
    <property type="entry name" value="TauD/TfdA-like"/>
</dbReference>